<dbReference type="Pfam" id="PF04082">
    <property type="entry name" value="Fungal_trans"/>
    <property type="match status" value="1"/>
</dbReference>
<dbReference type="OMA" id="HLSACKH"/>
<evidence type="ECO:0000313" key="5">
    <source>
        <dbReference type="EMBL" id="EPE35717.1"/>
    </source>
</evidence>
<dbReference type="InterPro" id="IPR036864">
    <property type="entry name" value="Zn2-C6_fun-type_DNA-bd_sf"/>
</dbReference>
<dbReference type="AlphaFoldDB" id="S3DB75"/>
<evidence type="ECO:0000259" key="4">
    <source>
        <dbReference type="PROSITE" id="PS50048"/>
    </source>
</evidence>
<keyword evidence="6" id="KW-1185">Reference proteome</keyword>
<dbReference type="SUPFAM" id="SSF57701">
    <property type="entry name" value="Zn2/Cys6 DNA-binding domain"/>
    <property type="match status" value="1"/>
</dbReference>
<dbReference type="GO" id="GO:0000981">
    <property type="term" value="F:DNA-binding transcription factor activity, RNA polymerase II-specific"/>
    <property type="evidence" value="ECO:0007669"/>
    <property type="project" value="InterPro"/>
</dbReference>
<dbReference type="PROSITE" id="PS50048">
    <property type="entry name" value="ZN2_CY6_FUNGAL_2"/>
    <property type="match status" value="1"/>
</dbReference>
<dbReference type="HOGENOM" id="CLU_015502_2_0_1"/>
<dbReference type="Proteomes" id="UP000016922">
    <property type="component" value="Unassembled WGS sequence"/>
</dbReference>
<dbReference type="InterPro" id="IPR007219">
    <property type="entry name" value="XnlR_reg_dom"/>
</dbReference>
<dbReference type="CDD" id="cd12148">
    <property type="entry name" value="fungal_TF_MHR"/>
    <property type="match status" value="1"/>
</dbReference>
<dbReference type="Pfam" id="PF00172">
    <property type="entry name" value="Zn_clus"/>
    <property type="match status" value="1"/>
</dbReference>
<dbReference type="eggNOG" id="ENOG502RF8N">
    <property type="taxonomic scope" value="Eukaryota"/>
</dbReference>
<keyword evidence="5" id="KW-0238">DNA-binding</keyword>
<feature type="domain" description="Zn(2)-C6 fungal-type" evidence="4">
    <location>
        <begin position="50"/>
        <end position="80"/>
    </location>
</feature>
<reference evidence="5 6" key="1">
    <citation type="journal article" date="2013" name="BMC Genomics">
        <title>Genomics-driven discovery of the pneumocandin biosynthetic gene cluster in the fungus Glarea lozoyensis.</title>
        <authorList>
            <person name="Chen L."/>
            <person name="Yue Q."/>
            <person name="Zhang X."/>
            <person name="Xiang M."/>
            <person name="Wang C."/>
            <person name="Li S."/>
            <person name="Che Y."/>
            <person name="Ortiz-Lopez F.J."/>
            <person name="Bills G.F."/>
            <person name="Liu X."/>
            <person name="An Z."/>
        </authorList>
    </citation>
    <scope>NUCLEOTIDE SEQUENCE [LARGE SCALE GENOMIC DNA]</scope>
    <source>
        <strain evidence="6">ATCC 20868 / MF5171</strain>
    </source>
</reference>
<gene>
    <name evidence="5" type="ORF">GLAREA_05054</name>
</gene>
<dbReference type="SMART" id="SM00066">
    <property type="entry name" value="GAL4"/>
    <property type="match status" value="1"/>
</dbReference>
<dbReference type="CDD" id="cd00067">
    <property type="entry name" value="GAL4"/>
    <property type="match status" value="1"/>
</dbReference>
<dbReference type="GO" id="GO:0003677">
    <property type="term" value="F:DNA binding"/>
    <property type="evidence" value="ECO:0007669"/>
    <property type="project" value="UniProtKB-KW"/>
</dbReference>
<dbReference type="GO" id="GO:0006351">
    <property type="term" value="P:DNA-templated transcription"/>
    <property type="evidence" value="ECO:0007669"/>
    <property type="project" value="InterPro"/>
</dbReference>
<dbReference type="RefSeq" id="XP_008076535.1">
    <property type="nucleotide sequence ID" value="XM_008078344.1"/>
</dbReference>
<keyword evidence="2" id="KW-0539">Nucleus</keyword>
<evidence type="ECO:0000256" key="2">
    <source>
        <dbReference type="ARBA" id="ARBA00023242"/>
    </source>
</evidence>
<dbReference type="OrthoDB" id="2399539at2759"/>
<feature type="region of interest" description="Disordered" evidence="3">
    <location>
        <begin position="84"/>
        <end position="121"/>
    </location>
</feature>
<dbReference type="PROSITE" id="PS00463">
    <property type="entry name" value="ZN2_CY6_FUNGAL_1"/>
    <property type="match status" value="1"/>
</dbReference>
<dbReference type="InterPro" id="IPR001138">
    <property type="entry name" value="Zn2Cys6_DnaBD"/>
</dbReference>
<dbReference type="Gene3D" id="4.10.240.10">
    <property type="entry name" value="Zn(2)-C6 fungal-type DNA-binding domain"/>
    <property type="match status" value="1"/>
</dbReference>
<organism evidence="5 6">
    <name type="scientific">Glarea lozoyensis (strain ATCC 20868 / MF5171)</name>
    <dbReference type="NCBI Taxonomy" id="1116229"/>
    <lineage>
        <taxon>Eukaryota</taxon>
        <taxon>Fungi</taxon>
        <taxon>Dikarya</taxon>
        <taxon>Ascomycota</taxon>
        <taxon>Pezizomycotina</taxon>
        <taxon>Leotiomycetes</taxon>
        <taxon>Helotiales</taxon>
        <taxon>Helotiaceae</taxon>
        <taxon>Glarea</taxon>
    </lineage>
</organism>
<evidence type="ECO:0000256" key="3">
    <source>
        <dbReference type="SAM" id="MobiDB-lite"/>
    </source>
</evidence>
<dbReference type="GeneID" id="19464109"/>
<evidence type="ECO:0000313" key="6">
    <source>
        <dbReference type="Proteomes" id="UP000016922"/>
    </source>
</evidence>
<dbReference type="PANTHER" id="PTHR47431">
    <property type="entry name" value="ZN(II)2CYS6 TRANSCRIPTION FACTOR (EUROFUNG)-RELATED"/>
    <property type="match status" value="1"/>
</dbReference>
<dbReference type="EMBL" id="KE145353">
    <property type="protein sequence ID" value="EPE35717.1"/>
    <property type="molecule type" value="Genomic_DNA"/>
</dbReference>
<proteinExistence type="predicted"/>
<dbReference type="GO" id="GO:0008270">
    <property type="term" value="F:zinc ion binding"/>
    <property type="evidence" value="ECO:0007669"/>
    <property type="project" value="InterPro"/>
</dbReference>
<protein>
    <submittedName>
        <fullName evidence="5">Zn2/Cys6 DNA-binding protein</fullName>
    </submittedName>
</protein>
<dbReference type="KEGG" id="glz:GLAREA_05054"/>
<name>S3DB75_GLAL2</name>
<accession>S3DB75</accession>
<sequence length="594" mass="65289">MDTTQLFLDPTFWLDTPTFQYPSDLNMEYPIPLSEDLGRRKKTRVRASRACIACRSRHTKCDGVEPVCTKCQVEEKACVYTKSRRGGSGRKVGGSVSEDQVHSGGGGLMRGRERYEGSSPEGTIASASEIIDDGGHFVSRYFEFFHKAHPFILPRRQFLERVQSDPSSLDHLLRVLKYIGALYTPGPQTDTLRRLAHEKLTSHDLPSNGFSVQALLLFSIAIHCSDEYAAAEIYLDKAIDIALSIGLNTSDFALQNAENDAILAESWRRTWWSLYCIDAMFAAISHYPTHRLENNIGTVSLPCEDCAYNSGNIPTPRTLREYDNREFAAEEIVYSSFTYLIDTCRIVSTQQALMHLDHGPSEKALEAADAKFVNWISYLPRCKSEVVTREGVDEVMFLACLVLNVEKLLLHRPHSHLPYSPLETRSKCTPPSISRQSRAIRTLHTAKALEAITASIALFALPAEVLKHSPLVSCALSLNVMALVSACNAVFGAREYEVGRGRIRLGLGALRGLRGVWGMAGRSVGEVVGVARELLGVDGGREEVGEGEGNGDGLGMNLGDGEGLGYVEMLGEEGSADGSGELGFMRFRDLDVGA</sequence>
<evidence type="ECO:0000256" key="1">
    <source>
        <dbReference type="ARBA" id="ARBA00022723"/>
    </source>
</evidence>
<keyword evidence="1" id="KW-0479">Metal-binding</keyword>
<dbReference type="PANTHER" id="PTHR47431:SF4">
    <property type="entry name" value="ZN(II)2CYS6 TRANSCRIPTION FACTOR (EUROFUNG)"/>
    <property type="match status" value="1"/>
</dbReference>